<reference evidence="8" key="1">
    <citation type="submission" date="2016-10" db="EMBL/GenBank/DDBJ databases">
        <authorList>
            <person name="Varghese N."/>
            <person name="Submissions S."/>
        </authorList>
    </citation>
    <scope>NUCLEOTIDE SEQUENCE [LARGE SCALE GENOMIC DNA]</scope>
    <source>
        <strain evidence="8">DSM 26348</strain>
    </source>
</reference>
<dbReference type="InterPro" id="IPR050553">
    <property type="entry name" value="Thioredoxin_ResA/DsbE_sf"/>
</dbReference>
<dbReference type="STRING" id="1576369.SAMN05421753_12139"/>
<dbReference type="GO" id="GO:0030313">
    <property type="term" value="C:cell envelope"/>
    <property type="evidence" value="ECO:0007669"/>
    <property type="project" value="UniProtKB-SubCell"/>
</dbReference>
<keyword evidence="3" id="KW-1015">Disulfide bond</keyword>
<evidence type="ECO:0000256" key="3">
    <source>
        <dbReference type="ARBA" id="ARBA00023157"/>
    </source>
</evidence>
<evidence type="ECO:0000259" key="6">
    <source>
        <dbReference type="PROSITE" id="PS51352"/>
    </source>
</evidence>
<proteinExistence type="predicted"/>
<dbReference type="InterPro" id="IPR013766">
    <property type="entry name" value="Thioredoxin_domain"/>
</dbReference>
<feature type="signal peptide" evidence="5">
    <location>
        <begin position="1"/>
        <end position="18"/>
    </location>
</feature>
<keyword evidence="5" id="KW-0732">Signal</keyword>
<keyword evidence="7" id="KW-0413">Isomerase</keyword>
<feature type="domain" description="Thioredoxin" evidence="6">
    <location>
        <begin position="250"/>
        <end position="395"/>
    </location>
</feature>
<sequence>MLRSRFALGVACCGAALAALLPATALLSADPPKPAAPTAPAEVPAAAEMADPFAVPETNDDKALQMFLQRLVQTQPDEPTPAGITGHLNKIDGVVGKIMAKPISDPFYRSVAELRLQIYKVLADLGDKDAKARTDAYLKELAASTRPGVPDLSKRFLLQARVENIADLDEAAQKALVADIVAMVKAVPKGDDEALQFSVQMAMTVGELLQRADSPVAPAAFASIVEVIKARNDERLTDLVSSMEGTMRRLQLPGNPIEIQGKTVDGKPFNINELKGKVVLVDFWATWCGPCIAEMPHLKELYEAYHAKGFEVVGISLDSERAELERFLEVKEIKWPILFEEGEGASWDNKTAQYYGISAIPAMILVNREGKVVSTSLRGPALDEELAKLLGPLPATVNKPAGEKPTEK</sequence>
<dbReference type="GO" id="GO:0016491">
    <property type="term" value="F:oxidoreductase activity"/>
    <property type="evidence" value="ECO:0007669"/>
    <property type="project" value="InterPro"/>
</dbReference>
<dbReference type="GO" id="GO:0017004">
    <property type="term" value="P:cytochrome complex assembly"/>
    <property type="evidence" value="ECO:0007669"/>
    <property type="project" value="UniProtKB-KW"/>
</dbReference>
<organism evidence="7 8">
    <name type="scientific">Planctomicrobium piriforme</name>
    <dbReference type="NCBI Taxonomy" id="1576369"/>
    <lineage>
        <taxon>Bacteria</taxon>
        <taxon>Pseudomonadati</taxon>
        <taxon>Planctomycetota</taxon>
        <taxon>Planctomycetia</taxon>
        <taxon>Planctomycetales</taxon>
        <taxon>Planctomycetaceae</taxon>
        <taxon>Planctomicrobium</taxon>
    </lineage>
</organism>
<dbReference type="EMBL" id="FOQD01000021">
    <property type="protein sequence ID" value="SFJ46962.1"/>
    <property type="molecule type" value="Genomic_DNA"/>
</dbReference>
<keyword evidence="8" id="KW-1185">Reference proteome</keyword>
<accession>A0A1I3RM69</accession>
<dbReference type="RefSeq" id="WP_092056042.1">
    <property type="nucleotide sequence ID" value="NZ_FOQD01000021.1"/>
</dbReference>
<evidence type="ECO:0000313" key="8">
    <source>
        <dbReference type="Proteomes" id="UP000199518"/>
    </source>
</evidence>
<evidence type="ECO:0000256" key="4">
    <source>
        <dbReference type="ARBA" id="ARBA00023284"/>
    </source>
</evidence>
<keyword evidence="2" id="KW-0201">Cytochrome c-type biogenesis</keyword>
<name>A0A1I3RM69_9PLAN</name>
<dbReference type="SUPFAM" id="SSF52833">
    <property type="entry name" value="Thioredoxin-like"/>
    <property type="match status" value="1"/>
</dbReference>
<dbReference type="Pfam" id="PF08534">
    <property type="entry name" value="Redoxin"/>
    <property type="match status" value="1"/>
</dbReference>
<dbReference type="Gene3D" id="3.40.30.10">
    <property type="entry name" value="Glutaredoxin"/>
    <property type="match status" value="1"/>
</dbReference>
<dbReference type="GO" id="GO:0016853">
    <property type="term" value="F:isomerase activity"/>
    <property type="evidence" value="ECO:0007669"/>
    <property type="project" value="UniProtKB-KW"/>
</dbReference>
<evidence type="ECO:0000256" key="1">
    <source>
        <dbReference type="ARBA" id="ARBA00004196"/>
    </source>
</evidence>
<dbReference type="PANTHER" id="PTHR42852:SF6">
    <property type="entry name" value="THIOL:DISULFIDE INTERCHANGE PROTEIN DSBE"/>
    <property type="match status" value="1"/>
</dbReference>
<keyword evidence="4" id="KW-0676">Redox-active center</keyword>
<comment type="subcellular location">
    <subcellularLocation>
        <location evidence="1">Cell envelope</location>
    </subcellularLocation>
</comment>
<dbReference type="CDD" id="cd02966">
    <property type="entry name" value="TlpA_like_family"/>
    <property type="match status" value="1"/>
</dbReference>
<evidence type="ECO:0000256" key="2">
    <source>
        <dbReference type="ARBA" id="ARBA00022748"/>
    </source>
</evidence>
<gene>
    <name evidence="7" type="ORF">SAMN05421753_12139</name>
</gene>
<dbReference type="OrthoDB" id="252709at2"/>
<dbReference type="Proteomes" id="UP000199518">
    <property type="component" value="Unassembled WGS sequence"/>
</dbReference>
<feature type="chain" id="PRO_5011773420" evidence="5">
    <location>
        <begin position="19"/>
        <end position="408"/>
    </location>
</feature>
<dbReference type="PROSITE" id="PS51352">
    <property type="entry name" value="THIOREDOXIN_2"/>
    <property type="match status" value="1"/>
</dbReference>
<dbReference type="InterPro" id="IPR036249">
    <property type="entry name" value="Thioredoxin-like_sf"/>
</dbReference>
<dbReference type="AlphaFoldDB" id="A0A1I3RM69"/>
<evidence type="ECO:0000313" key="7">
    <source>
        <dbReference type="EMBL" id="SFJ46962.1"/>
    </source>
</evidence>
<evidence type="ECO:0000256" key="5">
    <source>
        <dbReference type="SAM" id="SignalP"/>
    </source>
</evidence>
<protein>
    <submittedName>
        <fullName evidence="7">Thiol-disulfide isomerase or thioredoxin</fullName>
    </submittedName>
</protein>
<dbReference type="PANTHER" id="PTHR42852">
    <property type="entry name" value="THIOL:DISULFIDE INTERCHANGE PROTEIN DSBE"/>
    <property type="match status" value="1"/>
</dbReference>
<dbReference type="InterPro" id="IPR013740">
    <property type="entry name" value="Redoxin"/>
</dbReference>